<evidence type="ECO:0000256" key="2">
    <source>
        <dbReference type="ARBA" id="ARBA00022490"/>
    </source>
</evidence>
<evidence type="ECO:0000256" key="1">
    <source>
        <dbReference type="ARBA" id="ARBA00009998"/>
    </source>
</evidence>
<comment type="subunit">
    <text evidence="6">Heterooligomer composed of large and small subunits.</text>
</comment>
<organism evidence="7 9">
    <name type="scientific">Faecalicoccus acidiformans</name>
    <dbReference type="NCBI Taxonomy" id="915173"/>
    <lineage>
        <taxon>Bacteria</taxon>
        <taxon>Bacillati</taxon>
        <taxon>Bacillota</taxon>
        <taxon>Erysipelotrichia</taxon>
        <taxon>Erysipelotrichales</taxon>
        <taxon>Erysipelotrichaceae</taxon>
        <taxon>Faecalicoccus</taxon>
    </lineage>
</organism>
<dbReference type="Proteomes" id="UP000775500">
    <property type="component" value="Unassembled WGS sequence"/>
</dbReference>
<dbReference type="EMBL" id="JACJLU010000002">
    <property type="protein sequence ID" value="MBM6830904.1"/>
    <property type="molecule type" value="Genomic_DNA"/>
</dbReference>
<evidence type="ECO:0000256" key="6">
    <source>
        <dbReference type="HAMAP-Rule" id="MF_00337"/>
    </source>
</evidence>
<reference evidence="8" key="2">
    <citation type="submission" date="2020-08" db="EMBL/GenBank/DDBJ databases">
        <authorList>
            <person name="Cejkova D."/>
            <person name="Kubasova T."/>
            <person name="Jahodarova E."/>
            <person name="Rychlik I."/>
        </authorList>
    </citation>
    <scope>NUCLEOTIDE SEQUENCE</scope>
    <source>
        <strain evidence="8">An423</strain>
    </source>
</reference>
<dbReference type="InterPro" id="IPR037004">
    <property type="entry name" value="Exonuc_VII_ssu_sf"/>
</dbReference>
<dbReference type="SUPFAM" id="SSF116842">
    <property type="entry name" value="XseB-like"/>
    <property type="match status" value="1"/>
</dbReference>
<dbReference type="GO" id="GO:0006308">
    <property type="term" value="P:DNA catabolic process"/>
    <property type="evidence" value="ECO:0007669"/>
    <property type="project" value="UniProtKB-UniRule"/>
</dbReference>
<accession>A0A7W8D216</accession>
<evidence type="ECO:0000256" key="5">
    <source>
        <dbReference type="ARBA" id="ARBA00022839"/>
    </source>
</evidence>
<dbReference type="GO" id="GO:0009318">
    <property type="term" value="C:exodeoxyribonuclease VII complex"/>
    <property type="evidence" value="ECO:0007669"/>
    <property type="project" value="UniProtKB-UniRule"/>
</dbReference>
<dbReference type="AlphaFoldDB" id="A0A7W8D216"/>
<dbReference type="PIRSF" id="PIRSF006488">
    <property type="entry name" value="Exonuc_VII_S"/>
    <property type="match status" value="1"/>
</dbReference>
<name>A0A7W8D216_9FIRM</name>
<dbReference type="EMBL" id="JACHHD010000013">
    <property type="protein sequence ID" value="MBB5185324.1"/>
    <property type="molecule type" value="Genomic_DNA"/>
</dbReference>
<keyword evidence="3 6" id="KW-0540">Nuclease</keyword>
<dbReference type="PANTHER" id="PTHR34137:SF1">
    <property type="entry name" value="EXODEOXYRIBONUCLEASE 7 SMALL SUBUNIT"/>
    <property type="match status" value="1"/>
</dbReference>
<evidence type="ECO:0000313" key="7">
    <source>
        <dbReference type="EMBL" id="MBB5185324.1"/>
    </source>
</evidence>
<comment type="caution">
    <text evidence="7">The sequence shown here is derived from an EMBL/GenBank/DDBJ whole genome shotgun (WGS) entry which is preliminary data.</text>
</comment>
<dbReference type="RefSeq" id="WP_183376161.1">
    <property type="nucleotide sequence ID" value="NZ_CALVCN010000044.1"/>
</dbReference>
<evidence type="ECO:0000256" key="4">
    <source>
        <dbReference type="ARBA" id="ARBA00022801"/>
    </source>
</evidence>
<proteinExistence type="inferred from homology"/>
<keyword evidence="10" id="KW-1185">Reference proteome</keyword>
<comment type="similarity">
    <text evidence="1 6">Belongs to the XseB family.</text>
</comment>
<dbReference type="EC" id="3.1.11.6" evidence="6"/>
<gene>
    <name evidence="6 8" type="primary">xseB</name>
    <name evidence="8" type="ORF">H5982_02125</name>
    <name evidence="7" type="ORF">HNQ43_001378</name>
</gene>
<evidence type="ECO:0000313" key="9">
    <source>
        <dbReference type="Proteomes" id="UP000521313"/>
    </source>
</evidence>
<protein>
    <recommendedName>
        <fullName evidence="6">Exodeoxyribonuclease 7 small subunit</fullName>
        <ecNumber evidence="6">3.1.11.6</ecNumber>
    </recommendedName>
    <alternativeName>
        <fullName evidence="6">Exodeoxyribonuclease VII small subunit</fullName>
        <shortName evidence="6">Exonuclease VII small subunit</shortName>
    </alternativeName>
</protein>
<reference evidence="7 9" key="1">
    <citation type="submission" date="2020-08" db="EMBL/GenBank/DDBJ databases">
        <title>Genomic Encyclopedia of Type Strains, Phase IV (KMG-IV): sequencing the most valuable type-strain genomes for metagenomic binning, comparative biology and taxonomic classification.</title>
        <authorList>
            <person name="Goeker M."/>
        </authorList>
    </citation>
    <scope>NUCLEOTIDE SEQUENCE [LARGE SCALE GENOMIC DNA]</scope>
    <source>
        <strain evidence="7 9">DSM 26963</strain>
    </source>
</reference>
<keyword evidence="5 6" id="KW-0269">Exonuclease</keyword>
<dbReference type="NCBIfam" id="TIGR01280">
    <property type="entry name" value="xseB"/>
    <property type="match status" value="1"/>
</dbReference>
<dbReference type="GO" id="GO:0008855">
    <property type="term" value="F:exodeoxyribonuclease VII activity"/>
    <property type="evidence" value="ECO:0007669"/>
    <property type="project" value="UniProtKB-UniRule"/>
</dbReference>
<dbReference type="Pfam" id="PF02609">
    <property type="entry name" value="Exonuc_VII_S"/>
    <property type="match status" value="1"/>
</dbReference>
<comment type="subcellular location">
    <subcellularLocation>
        <location evidence="6">Cytoplasm</location>
    </subcellularLocation>
</comment>
<sequence>MAEKQLKFQEAMKRLDAIVNQLNDQDLELETAMDLFEEGLMLSKQCSRQLEAFETKVNQLMEVQEETHEDPEK</sequence>
<evidence type="ECO:0000313" key="10">
    <source>
        <dbReference type="Proteomes" id="UP000775500"/>
    </source>
</evidence>
<keyword evidence="2 6" id="KW-0963">Cytoplasm</keyword>
<comment type="function">
    <text evidence="6">Bidirectionally degrades single-stranded DNA into large acid-insoluble oligonucleotides, which are then degraded further into small acid-soluble oligonucleotides.</text>
</comment>
<comment type="catalytic activity">
    <reaction evidence="6">
        <text>Exonucleolytic cleavage in either 5'- to 3'- or 3'- to 5'-direction to yield nucleoside 5'-phosphates.</text>
        <dbReference type="EC" id="3.1.11.6"/>
    </reaction>
</comment>
<dbReference type="HAMAP" id="MF_00337">
    <property type="entry name" value="Exonuc_7_S"/>
    <property type="match status" value="1"/>
</dbReference>
<dbReference type="PANTHER" id="PTHR34137">
    <property type="entry name" value="EXODEOXYRIBONUCLEASE 7 SMALL SUBUNIT"/>
    <property type="match status" value="1"/>
</dbReference>
<evidence type="ECO:0000313" key="8">
    <source>
        <dbReference type="EMBL" id="MBM6830904.1"/>
    </source>
</evidence>
<dbReference type="Gene3D" id="1.10.287.1040">
    <property type="entry name" value="Exonuclease VII, small subunit"/>
    <property type="match status" value="1"/>
</dbReference>
<dbReference type="GO" id="GO:0005829">
    <property type="term" value="C:cytosol"/>
    <property type="evidence" value="ECO:0007669"/>
    <property type="project" value="TreeGrafter"/>
</dbReference>
<evidence type="ECO:0000256" key="3">
    <source>
        <dbReference type="ARBA" id="ARBA00022722"/>
    </source>
</evidence>
<keyword evidence="4 6" id="KW-0378">Hydrolase</keyword>
<reference evidence="8 10" key="3">
    <citation type="journal article" date="2021" name="Sci. Rep.">
        <title>The distribution of antibiotic resistance genes in chicken gut microbiota commensals.</title>
        <authorList>
            <person name="Juricova H."/>
            <person name="Matiasovicova J."/>
            <person name="Kubasova T."/>
            <person name="Cejkova D."/>
            <person name="Rychlik I."/>
        </authorList>
    </citation>
    <scope>NUCLEOTIDE SEQUENCE [LARGE SCALE GENOMIC DNA]</scope>
    <source>
        <strain evidence="8 10">An423</strain>
    </source>
</reference>
<dbReference type="InterPro" id="IPR003761">
    <property type="entry name" value="Exonuc_VII_S"/>
</dbReference>
<dbReference type="Proteomes" id="UP000521313">
    <property type="component" value="Unassembled WGS sequence"/>
</dbReference>